<evidence type="ECO:0000313" key="2">
    <source>
        <dbReference type="EMBL" id="KAL2632098.1"/>
    </source>
</evidence>
<reference evidence="2 3" key="1">
    <citation type="submission" date="2024-09" db="EMBL/GenBank/DDBJ databases">
        <title>Chromosome-scale assembly of Riccia fluitans.</title>
        <authorList>
            <person name="Paukszto L."/>
            <person name="Sawicki J."/>
            <person name="Karawczyk K."/>
            <person name="Piernik-Szablinska J."/>
            <person name="Szczecinska M."/>
            <person name="Mazdziarz M."/>
        </authorList>
    </citation>
    <scope>NUCLEOTIDE SEQUENCE [LARGE SCALE GENOMIC DNA]</scope>
    <source>
        <strain evidence="2">Rf_01</strain>
        <tissue evidence="2">Aerial parts of the thallus</tissue>
    </source>
</reference>
<feature type="compositionally biased region" description="Basic and acidic residues" evidence="1">
    <location>
        <begin position="14"/>
        <end position="27"/>
    </location>
</feature>
<gene>
    <name evidence="2" type="ORF">R1flu_016784</name>
</gene>
<proteinExistence type="predicted"/>
<accession>A0ABD1YN32</accession>
<dbReference type="EMBL" id="JBHFFA010000004">
    <property type="protein sequence ID" value="KAL2632098.1"/>
    <property type="molecule type" value="Genomic_DNA"/>
</dbReference>
<name>A0ABD1YN32_9MARC</name>
<protein>
    <submittedName>
        <fullName evidence="2">Uncharacterized protein</fullName>
    </submittedName>
</protein>
<evidence type="ECO:0000256" key="1">
    <source>
        <dbReference type="SAM" id="MobiDB-lite"/>
    </source>
</evidence>
<feature type="compositionally biased region" description="Basic and acidic residues" evidence="1">
    <location>
        <begin position="75"/>
        <end position="84"/>
    </location>
</feature>
<organism evidence="2 3">
    <name type="scientific">Riccia fluitans</name>
    <dbReference type="NCBI Taxonomy" id="41844"/>
    <lineage>
        <taxon>Eukaryota</taxon>
        <taxon>Viridiplantae</taxon>
        <taxon>Streptophyta</taxon>
        <taxon>Embryophyta</taxon>
        <taxon>Marchantiophyta</taxon>
        <taxon>Marchantiopsida</taxon>
        <taxon>Marchantiidae</taxon>
        <taxon>Marchantiales</taxon>
        <taxon>Ricciaceae</taxon>
        <taxon>Riccia</taxon>
    </lineage>
</organism>
<comment type="caution">
    <text evidence="2">The sequence shown here is derived from an EMBL/GenBank/DDBJ whole genome shotgun (WGS) entry which is preliminary data.</text>
</comment>
<dbReference type="AlphaFoldDB" id="A0ABD1YN32"/>
<feature type="region of interest" description="Disordered" evidence="1">
    <location>
        <begin position="1"/>
        <end position="106"/>
    </location>
</feature>
<sequence>MKSLGELRQNGNRDIFKRDGSSDKEEFSELTVATNLVTDSGRDQNRAGPLSNDVHPSTPNKADCRGPDANGVERVQIERAESNLKDNGSFAKQEQEARAVQDPLSLQDEDVMEENIEQVVNNHASA</sequence>
<dbReference type="Proteomes" id="UP001605036">
    <property type="component" value="Unassembled WGS sequence"/>
</dbReference>
<evidence type="ECO:0000313" key="3">
    <source>
        <dbReference type="Proteomes" id="UP001605036"/>
    </source>
</evidence>
<keyword evidence="3" id="KW-1185">Reference proteome</keyword>